<reference evidence="2" key="1">
    <citation type="submission" date="2020-05" db="EMBL/GenBank/DDBJ databases">
        <authorList>
            <person name="Chiriac C."/>
            <person name="Salcher M."/>
            <person name="Ghai R."/>
            <person name="Kavagutti S V."/>
        </authorList>
    </citation>
    <scope>NUCLEOTIDE SEQUENCE</scope>
</reference>
<evidence type="ECO:0000313" key="2">
    <source>
        <dbReference type="EMBL" id="CAB4533442.1"/>
    </source>
</evidence>
<sequence>MNEQTKTAQHGLSEHSHGAGVPIQIRSARVRSADVNDFELVTQREEQWRYLSTDRLGGLLGELEEFTGDLGLTAPDDVTTAWVGRDNELFGKAGLPEDRISAAAWTTCDAAYLITVPSSENAQEISLKVTSADSTPSALHLIVDAKPFSNSTIVIDHTGDAVLAENIEINVGDEAQLTIVSIQDWSEDSIHTSAHFIRLGRNARIKHIVVSLGGKTVRVVPSVEYTGPGADANLLGVYFADAGQYLEHRPFIDHSEPNCKSRVTYKGALQGTKAHTVWVGDVLIRKAAEGTDTYELNRNLLLTDGARADSVPNLEIETGQIEGAGHASASGRFDDEQLFYLQARGISENEARKLVVFGFLNEIIQQIGIESVETRLAESIEAELARSTH</sequence>
<gene>
    <name evidence="2" type="ORF">UFOPK1410_00281</name>
    <name evidence="3" type="ORF">UFOPK1855_00675</name>
</gene>
<proteinExistence type="predicted"/>
<dbReference type="Pfam" id="PF01458">
    <property type="entry name" value="SUFBD_core"/>
    <property type="match status" value="1"/>
</dbReference>
<accession>A0A6J6B318</accession>
<dbReference type="InterPro" id="IPR037284">
    <property type="entry name" value="SUF_FeS_clus_asmbl_SufBD_sf"/>
</dbReference>
<dbReference type="NCBIfam" id="TIGR01981">
    <property type="entry name" value="sufD"/>
    <property type="match status" value="1"/>
</dbReference>
<dbReference type="SUPFAM" id="SSF101960">
    <property type="entry name" value="Stabilizer of iron transporter SufD"/>
    <property type="match status" value="1"/>
</dbReference>
<name>A0A6J6B318_9ZZZZ</name>
<dbReference type="EMBL" id="CAEZUW010000101">
    <property type="protein sequence ID" value="CAB4615708.1"/>
    <property type="molecule type" value="Genomic_DNA"/>
</dbReference>
<dbReference type="InterPro" id="IPR011542">
    <property type="entry name" value="SUF_FeS_clus_asmbl_SufD"/>
</dbReference>
<dbReference type="PANTHER" id="PTHR43575">
    <property type="entry name" value="PROTEIN ABCI7, CHLOROPLASTIC"/>
    <property type="match status" value="1"/>
</dbReference>
<dbReference type="InterPro" id="IPR000825">
    <property type="entry name" value="SUF_FeS_clus_asmbl_SufBD_core"/>
</dbReference>
<dbReference type="InterPro" id="IPR055346">
    <property type="entry name" value="Fe-S_cluster_assembly_SufBD"/>
</dbReference>
<dbReference type="EMBL" id="CAEZSH010000018">
    <property type="protein sequence ID" value="CAB4533442.1"/>
    <property type="molecule type" value="Genomic_DNA"/>
</dbReference>
<evidence type="ECO:0000259" key="1">
    <source>
        <dbReference type="Pfam" id="PF01458"/>
    </source>
</evidence>
<protein>
    <submittedName>
        <fullName evidence="2">Unannotated protein</fullName>
    </submittedName>
</protein>
<dbReference type="GO" id="GO:0016226">
    <property type="term" value="P:iron-sulfur cluster assembly"/>
    <property type="evidence" value="ECO:0007669"/>
    <property type="project" value="InterPro"/>
</dbReference>
<organism evidence="2">
    <name type="scientific">freshwater metagenome</name>
    <dbReference type="NCBI Taxonomy" id="449393"/>
    <lineage>
        <taxon>unclassified sequences</taxon>
        <taxon>metagenomes</taxon>
        <taxon>ecological metagenomes</taxon>
    </lineage>
</organism>
<evidence type="ECO:0000313" key="3">
    <source>
        <dbReference type="EMBL" id="CAB4615708.1"/>
    </source>
</evidence>
<feature type="domain" description="SUF system FeS cluster assembly SufBD core" evidence="1">
    <location>
        <begin position="132"/>
        <end position="359"/>
    </location>
</feature>
<dbReference type="PANTHER" id="PTHR43575:SF1">
    <property type="entry name" value="PROTEIN ABCI7, CHLOROPLASTIC"/>
    <property type="match status" value="1"/>
</dbReference>
<dbReference type="AlphaFoldDB" id="A0A6J6B318"/>